<proteinExistence type="predicted"/>
<comment type="caution">
    <text evidence="1">The sequence shown here is derived from an EMBL/GenBank/DDBJ whole genome shotgun (WGS) entry which is preliminary data.</text>
</comment>
<dbReference type="Proteomes" id="UP001500620">
    <property type="component" value="Unassembled WGS sequence"/>
</dbReference>
<dbReference type="RefSeq" id="WP_345136783.1">
    <property type="nucleotide sequence ID" value="NZ_BAABAT010000037.1"/>
</dbReference>
<protein>
    <submittedName>
        <fullName evidence="1">Uncharacterized protein</fullName>
    </submittedName>
</protein>
<keyword evidence="2" id="KW-1185">Reference proteome</keyword>
<dbReference type="EMBL" id="BAABAT010000037">
    <property type="protein sequence ID" value="GAA4259862.1"/>
    <property type="molecule type" value="Genomic_DNA"/>
</dbReference>
<reference evidence="2" key="1">
    <citation type="journal article" date="2019" name="Int. J. Syst. Evol. Microbiol.">
        <title>The Global Catalogue of Microorganisms (GCM) 10K type strain sequencing project: providing services to taxonomists for standard genome sequencing and annotation.</title>
        <authorList>
            <consortium name="The Broad Institute Genomics Platform"/>
            <consortium name="The Broad Institute Genome Sequencing Center for Infectious Disease"/>
            <person name="Wu L."/>
            <person name="Ma J."/>
        </authorList>
    </citation>
    <scope>NUCLEOTIDE SEQUENCE [LARGE SCALE GENOMIC DNA]</scope>
    <source>
        <strain evidence="2">JCM 17441</strain>
    </source>
</reference>
<evidence type="ECO:0000313" key="2">
    <source>
        <dbReference type="Proteomes" id="UP001500620"/>
    </source>
</evidence>
<evidence type="ECO:0000313" key="1">
    <source>
        <dbReference type="EMBL" id="GAA4259862.1"/>
    </source>
</evidence>
<name>A0ABP8DMR4_9ACTN</name>
<gene>
    <name evidence="1" type="ORF">GCM10022255_086280</name>
</gene>
<accession>A0ABP8DMR4</accession>
<sequence length="158" mass="17492">MLSTPEPPVLADDAYTMHITAEPTVGELGVHTFGRAVAGHVARLLGVPVDAPVYRENRQDQRRLPKASTYTLTVDAYTVLISMFELKHALIRDTMPAYTIHLDGARIPFELASYRDVDWQLARTIWIAVSDLQITAERNAREAAEQGHVTTAGPVVRS</sequence>
<organism evidence="1 2">
    <name type="scientific">Dactylosporangium darangshiense</name>
    <dbReference type="NCBI Taxonomy" id="579108"/>
    <lineage>
        <taxon>Bacteria</taxon>
        <taxon>Bacillati</taxon>
        <taxon>Actinomycetota</taxon>
        <taxon>Actinomycetes</taxon>
        <taxon>Micromonosporales</taxon>
        <taxon>Micromonosporaceae</taxon>
        <taxon>Dactylosporangium</taxon>
    </lineage>
</organism>